<evidence type="ECO:0000313" key="3">
    <source>
        <dbReference type="Proteomes" id="UP000000768"/>
    </source>
</evidence>
<proteinExistence type="predicted"/>
<organism evidence="2 3">
    <name type="scientific">Sorghum bicolor</name>
    <name type="common">Sorghum</name>
    <name type="synonym">Sorghum vulgare</name>
    <dbReference type="NCBI Taxonomy" id="4558"/>
    <lineage>
        <taxon>Eukaryota</taxon>
        <taxon>Viridiplantae</taxon>
        <taxon>Streptophyta</taxon>
        <taxon>Embryophyta</taxon>
        <taxon>Tracheophyta</taxon>
        <taxon>Spermatophyta</taxon>
        <taxon>Magnoliopsida</taxon>
        <taxon>Liliopsida</taxon>
        <taxon>Poales</taxon>
        <taxon>Poaceae</taxon>
        <taxon>PACMAD clade</taxon>
        <taxon>Panicoideae</taxon>
        <taxon>Andropogonodae</taxon>
        <taxon>Andropogoneae</taxon>
        <taxon>Sorghinae</taxon>
        <taxon>Sorghum</taxon>
    </lineage>
</organism>
<dbReference type="AlphaFoldDB" id="A0A1B6PS99"/>
<dbReference type="Proteomes" id="UP000000768">
    <property type="component" value="Chromosome 5"/>
</dbReference>
<protein>
    <submittedName>
        <fullName evidence="2">Uncharacterized protein</fullName>
    </submittedName>
</protein>
<gene>
    <name evidence="2" type="ORF">SORBI_3005G133600</name>
</gene>
<reference evidence="3" key="2">
    <citation type="journal article" date="2018" name="Plant J.">
        <title>The Sorghum bicolor reference genome: improved assembly, gene annotations, a transcriptome atlas, and signatures of genome organization.</title>
        <authorList>
            <person name="McCormick R.F."/>
            <person name="Truong S.K."/>
            <person name="Sreedasyam A."/>
            <person name="Jenkins J."/>
            <person name="Shu S."/>
            <person name="Sims D."/>
            <person name="Kennedy M."/>
            <person name="Amirebrahimi M."/>
            <person name="Weers B.D."/>
            <person name="McKinley B."/>
            <person name="Mattison A."/>
            <person name="Morishige D.T."/>
            <person name="Grimwood J."/>
            <person name="Schmutz J."/>
            <person name="Mullet J.E."/>
        </authorList>
    </citation>
    <scope>NUCLEOTIDE SEQUENCE [LARGE SCALE GENOMIC DNA]</scope>
    <source>
        <strain evidence="3">cv. BTx623</strain>
    </source>
</reference>
<dbReference type="EMBL" id="CM000764">
    <property type="protein sequence ID" value="KXG28530.1"/>
    <property type="molecule type" value="Genomic_DNA"/>
</dbReference>
<dbReference type="InParanoid" id="A0A1B6PS99"/>
<keyword evidence="3" id="KW-1185">Reference proteome</keyword>
<dbReference type="Gramene" id="KXG28530">
    <property type="protein sequence ID" value="KXG28530"/>
    <property type="gene ID" value="SORBI_3005G133600"/>
</dbReference>
<reference evidence="2 3" key="1">
    <citation type="journal article" date="2009" name="Nature">
        <title>The Sorghum bicolor genome and the diversification of grasses.</title>
        <authorList>
            <person name="Paterson A.H."/>
            <person name="Bowers J.E."/>
            <person name="Bruggmann R."/>
            <person name="Dubchak I."/>
            <person name="Grimwood J."/>
            <person name="Gundlach H."/>
            <person name="Haberer G."/>
            <person name="Hellsten U."/>
            <person name="Mitros T."/>
            <person name="Poliakov A."/>
            <person name="Schmutz J."/>
            <person name="Spannagl M."/>
            <person name="Tang H."/>
            <person name="Wang X."/>
            <person name="Wicker T."/>
            <person name="Bharti A.K."/>
            <person name="Chapman J."/>
            <person name="Feltus F.A."/>
            <person name="Gowik U."/>
            <person name="Grigoriev I.V."/>
            <person name="Lyons E."/>
            <person name="Maher C.A."/>
            <person name="Martis M."/>
            <person name="Narechania A."/>
            <person name="Otillar R.P."/>
            <person name="Penning B.W."/>
            <person name="Salamov A.A."/>
            <person name="Wang Y."/>
            <person name="Zhang L."/>
            <person name="Carpita N.C."/>
            <person name="Freeling M."/>
            <person name="Gingle A.R."/>
            <person name="Hash C.T."/>
            <person name="Keller B."/>
            <person name="Klein P."/>
            <person name="Kresovich S."/>
            <person name="McCann M.C."/>
            <person name="Ming R."/>
            <person name="Peterson D.G."/>
            <person name="Mehboob-ur-Rahman"/>
            <person name="Ware D."/>
            <person name="Westhoff P."/>
            <person name="Mayer K.F."/>
            <person name="Messing J."/>
            <person name="Rokhsar D.S."/>
        </authorList>
    </citation>
    <scope>NUCLEOTIDE SEQUENCE [LARGE SCALE GENOMIC DNA]</scope>
    <source>
        <strain evidence="3">cv. BTx623</strain>
    </source>
</reference>
<accession>A0A1B6PS99</accession>
<sequence length="88" mass="9785">MRLATPPTSHILARRRAPPPPPWTPGARLPWAMARRASATPAVGGAPAGAWPRLWWCSRPPSPDLVWQLRFRHPPRSIKRGGLWCDGP</sequence>
<evidence type="ECO:0000313" key="2">
    <source>
        <dbReference type="EMBL" id="KXG28530.1"/>
    </source>
</evidence>
<feature type="region of interest" description="Disordered" evidence="1">
    <location>
        <begin position="1"/>
        <end position="25"/>
    </location>
</feature>
<evidence type="ECO:0000256" key="1">
    <source>
        <dbReference type="SAM" id="MobiDB-lite"/>
    </source>
</evidence>
<name>A0A1B6PS99_SORBI</name>